<dbReference type="AlphaFoldDB" id="A0A8C3C954"/>
<dbReference type="GO" id="GO:0005813">
    <property type="term" value="C:centrosome"/>
    <property type="evidence" value="ECO:0007669"/>
    <property type="project" value="TreeGrafter"/>
</dbReference>
<dbReference type="Ensembl" id="ENSCMMT00000019636.1">
    <property type="protein sequence ID" value="ENSCMMP00000017882.1"/>
    <property type="gene ID" value="ENSCMMG00000011330.1"/>
</dbReference>
<sequence>PVATGPAEQRCPLGSAIPNKPPDAVWGQQRGPSAACPSLRFTAAGVGSRTAPIFSEICPLALSGHSAAPAPPKRPPQGRAGAPSASPPPASSLPPLARAGRSASPIGGGRRPSRRRGCSGRARPRPAAGSSGARTGPRRAGSGSGPAGASAPTPRGRPLPPPPPSPAAISRPRSPSPRSAGPGGDEARLAAAVGGRCPAAEPWARRLCLPSEPAPLPRPPGDMDVTVSELLELFLQSPLVTWVKTFGALASGSEDKLGMYMELADGVLLNRIMLQIDPRPTNQRVNKHVNNDIYLRVQNLTILVRNIKTYYQEVLQQLIVMNLPNVLMIGKDPLSGKSMDEIKKLLLLVLGCAVQCERKEEFIERIKQLDIETQAAIVSHIQEVGFSVFSILIFLSSPFLDLTHQCFCFNMSMLEISWWIHELQRKNNCSVDTIL</sequence>
<feature type="region of interest" description="Disordered" evidence="6">
    <location>
        <begin position="63"/>
        <end position="193"/>
    </location>
</feature>
<dbReference type="Gene3D" id="1.10.418.10">
    <property type="entry name" value="Calponin-like domain"/>
    <property type="match status" value="1"/>
</dbReference>
<evidence type="ECO:0000256" key="5">
    <source>
        <dbReference type="ARBA" id="ARBA00061299"/>
    </source>
</evidence>
<name>A0A8C3C954_CAIMO</name>
<comment type="similarity">
    <text evidence="5">Belongs to the CCDC88 family.</text>
</comment>
<feature type="compositionally biased region" description="Low complexity" evidence="6">
    <location>
        <begin position="93"/>
        <end position="105"/>
    </location>
</feature>
<feature type="domain" description="Calponin-homology (CH)" evidence="7">
    <location>
        <begin position="233"/>
        <end position="353"/>
    </location>
</feature>
<accession>A0A8C3C954</accession>
<dbReference type="GO" id="GO:0005737">
    <property type="term" value="C:cytoplasm"/>
    <property type="evidence" value="ECO:0007669"/>
    <property type="project" value="UniProtKB-SubCell"/>
</dbReference>
<evidence type="ECO:0000256" key="4">
    <source>
        <dbReference type="ARBA" id="ARBA00023054"/>
    </source>
</evidence>
<evidence type="ECO:0000259" key="7">
    <source>
        <dbReference type="PROSITE" id="PS50021"/>
    </source>
</evidence>
<dbReference type="Pfam" id="PF19047">
    <property type="entry name" value="HOOK_N"/>
    <property type="match status" value="1"/>
</dbReference>
<evidence type="ECO:0000256" key="2">
    <source>
        <dbReference type="ARBA" id="ARBA00022490"/>
    </source>
</evidence>
<dbReference type="InterPro" id="IPR036872">
    <property type="entry name" value="CH_dom_sf"/>
</dbReference>
<dbReference type="PANTHER" id="PTHR18947:SF31">
    <property type="entry name" value="PROTEIN DAPLE"/>
    <property type="match status" value="1"/>
</dbReference>
<dbReference type="GO" id="GO:0031122">
    <property type="term" value="P:cytoplasmic microtubule organization"/>
    <property type="evidence" value="ECO:0007669"/>
    <property type="project" value="TreeGrafter"/>
</dbReference>
<dbReference type="InterPro" id="IPR043936">
    <property type="entry name" value="HOOK_N"/>
</dbReference>
<dbReference type="GO" id="GO:0030705">
    <property type="term" value="P:cytoskeleton-dependent intracellular transport"/>
    <property type="evidence" value="ECO:0007669"/>
    <property type="project" value="InterPro"/>
</dbReference>
<keyword evidence="3" id="KW-0344">Guanine-nucleotide releasing factor</keyword>
<dbReference type="Proteomes" id="UP000694556">
    <property type="component" value="Chromosome 5"/>
</dbReference>
<dbReference type="PROSITE" id="PS50021">
    <property type="entry name" value="CH"/>
    <property type="match status" value="1"/>
</dbReference>
<evidence type="ECO:0000256" key="3">
    <source>
        <dbReference type="ARBA" id="ARBA00022658"/>
    </source>
</evidence>
<proteinExistence type="inferred from homology"/>
<feature type="compositionally biased region" description="Low complexity" evidence="6">
    <location>
        <begin position="125"/>
        <end position="154"/>
    </location>
</feature>
<dbReference type="InterPro" id="IPR001715">
    <property type="entry name" value="CH_dom"/>
</dbReference>
<reference evidence="8" key="2">
    <citation type="submission" date="2025-08" db="UniProtKB">
        <authorList>
            <consortium name="Ensembl"/>
        </authorList>
    </citation>
    <scope>IDENTIFICATION</scope>
</reference>
<keyword evidence="9" id="KW-1185">Reference proteome</keyword>
<dbReference type="GO" id="GO:0007165">
    <property type="term" value="P:signal transduction"/>
    <property type="evidence" value="ECO:0007669"/>
    <property type="project" value="UniProtKB-ARBA"/>
</dbReference>
<dbReference type="SUPFAM" id="SSF116907">
    <property type="entry name" value="Hook domain"/>
    <property type="match status" value="1"/>
</dbReference>
<evidence type="ECO:0000313" key="9">
    <source>
        <dbReference type="Proteomes" id="UP000694556"/>
    </source>
</evidence>
<keyword evidence="2" id="KW-0963">Cytoplasm</keyword>
<reference evidence="8" key="3">
    <citation type="submission" date="2025-09" db="UniProtKB">
        <authorList>
            <consortium name="Ensembl"/>
        </authorList>
    </citation>
    <scope>IDENTIFICATION</scope>
</reference>
<reference evidence="8" key="1">
    <citation type="submission" date="2018-09" db="EMBL/GenBank/DDBJ databases">
        <title>Common duck and Muscovy duck high density SNP chip.</title>
        <authorList>
            <person name="Vignal A."/>
            <person name="Thebault N."/>
            <person name="Warren W.C."/>
        </authorList>
    </citation>
    <scope>NUCLEOTIDE SEQUENCE [LARGE SCALE GENOMIC DNA]</scope>
</reference>
<evidence type="ECO:0000313" key="8">
    <source>
        <dbReference type="Ensembl" id="ENSCMMP00000017882.1"/>
    </source>
</evidence>
<dbReference type="GO" id="GO:0008017">
    <property type="term" value="F:microtubule binding"/>
    <property type="evidence" value="ECO:0007669"/>
    <property type="project" value="TreeGrafter"/>
</dbReference>
<feature type="region of interest" description="Disordered" evidence="6">
    <location>
        <begin position="1"/>
        <end position="35"/>
    </location>
</feature>
<dbReference type="GO" id="GO:0051959">
    <property type="term" value="F:dynein light intermediate chain binding"/>
    <property type="evidence" value="ECO:0007669"/>
    <property type="project" value="TreeGrafter"/>
</dbReference>
<evidence type="ECO:0000256" key="6">
    <source>
        <dbReference type="SAM" id="MobiDB-lite"/>
    </source>
</evidence>
<comment type="subcellular location">
    <subcellularLocation>
        <location evidence="1">Cytoplasm</location>
    </subcellularLocation>
</comment>
<feature type="compositionally biased region" description="Low complexity" evidence="6">
    <location>
        <begin position="167"/>
        <end position="180"/>
    </location>
</feature>
<dbReference type="PANTHER" id="PTHR18947">
    <property type="entry name" value="HOOK PROTEINS"/>
    <property type="match status" value="1"/>
</dbReference>
<feature type="compositionally biased region" description="Basic residues" evidence="6">
    <location>
        <begin position="111"/>
        <end position="124"/>
    </location>
</feature>
<organism evidence="8 9">
    <name type="scientific">Cairina moschata</name>
    <name type="common">Muscovy duck</name>
    <dbReference type="NCBI Taxonomy" id="8855"/>
    <lineage>
        <taxon>Eukaryota</taxon>
        <taxon>Metazoa</taxon>
        <taxon>Chordata</taxon>
        <taxon>Craniata</taxon>
        <taxon>Vertebrata</taxon>
        <taxon>Euteleostomi</taxon>
        <taxon>Archelosauria</taxon>
        <taxon>Archosauria</taxon>
        <taxon>Dinosauria</taxon>
        <taxon>Saurischia</taxon>
        <taxon>Theropoda</taxon>
        <taxon>Coelurosauria</taxon>
        <taxon>Aves</taxon>
        <taxon>Neognathae</taxon>
        <taxon>Galloanserae</taxon>
        <taxon>Anseriformes</taxon>
        <taxon>Anatidae</taxon>
        <taxon>Anatinae</taxon>
        <taxon>Cairina</taxon>
    </lineage>
</organism>
<dbReference type="CDD" id="cd22228">
    <property type="entry name" value="HkD_Daple"/>
    <property type="match status" value="1"/>
</dbReference>
<feature type="compositionally biased region" description="Pro residues" evidence="6">
    <location>
        <begin position="155"/>
        <end position="166"/>
    </location>
</feature>
<keyword evidence="4" id="KW-0175">Coiled coil</keyword>
<dbReference type="GO" id="GO:0005085">
    <property type="term" value="F:guanyl-nucleotide exchange factor activity"/>
    <property type="evidence" value="ECO:0007669"/>
    <property type="project" value="UniProtKB-KW"/>
</dbReference>
<protein>
    <recommendedName>
        <fullName evidence="7">Calponin-homology (CH) domain-containing protein</fullName>
    </recommendedName>
</protein>
<dbReference type="FunFam" id="1.10.418.10:FF:000035">
    <property type="entry name" value="girdin isoform X1"/>
    <property type="match status" value="1"/>
</dbReference>
<evidence type="ECO:0000256" key="1">
    <source>
        <dbReference type="ARBA" id="ARBA00004496"/>
    </source>
</evidence>